<dbReference type="SUPFAM" id="SSF51735">
    <property type="entry name" value="NAD(P)-binding Rossmann-fold domains"/>
    <property type="match status" value="2"/>
</dbReference>
<dbReference type="SUPFAM" id="SSF52151">
    <property type="entry name" value="FabD/lysophospholipase-like"/>
    <property type="match status" value="1"/>
</dbReference>
<proteinExistence type="predicted"/>
<dbReference type="SMART" id="SM00823">
    <property type="entry name" value="PKS_PP"/>
    <property type="match status" value="1"/>
</dbReference>
<reference evidence="7 8" key="1">
    <citation type="submission" date="2017-03" db="EMBL/GenBank/DDBJ databases">
        <title>Paenibacillus larvae genome sequencing.</title>
        <authorList>
            <person name="Dingman D.W."/>
        </authorList>
    </citation>
    <scope>NUCLEOTIDE SEQUENCE [LARGE SCALE GENOMIC DNA]</scope>
    <source>
        <strain evidence="7 8">SAG 10367</strain>
    </source>
</reference>
<dbReference type="Gene3D" id="3.30.559.30">
    <property type="entry name" value="Nonribosomal peptide synthetase, condensation domain"/>
    <property type="match status" value="1"/>
</dbReference>
<dbReference type="Pfam" id="PF08659">
    <property type="entry name" value="KR"/>
    <property type="match status" value="1"/>
</dbReference>
<dbReference type="Pfam" id="PF00668">
    <property type="entry name" value="Condensation"/>
    <property type="match status" value="1"/>
</dbReference>
<dbReference type="InterPro" id="IPR018201">
    <property type="entry name" value="Ketoacyl_synth_AS"/>
</dbReference>
<evidence type="ECO:0000256" key="3">
    <source>
        <dbReference type="ARBA" id="ARBA00022553"/>
    </source>
</evidence>
<evidence type="ECO:0000313" key="7">
    <source>
        <dbReference type="EMBL" id="ARF70172.1"/>
    </source>
</evidence>
<dbReference type="InterPro" id="IPR009081">
    <property type="entry name" value="PP-bd_ACP"/>
</dbReference>
<dbReference type="PROSITE" id="PS50075">
    <property type="entry name" value="CARRIER"/>
    <property type="match status" value="1"/>
</dbReference>
<dbReference type="Gene3D" id="1.10.1200.10">
    <property type="entry name" value="ACP-like"/>
    <property type="match status" value="1"/>
</dbReference>
<dbReference type="PANTHER" id="PTHR43775">
    <property type="entry name" value="FATTY ACID SYNTHASE"/>
    <property type="match status" value="1"/>
</dbReference>
<dbReference type="Proteomes" id="UP000192727">
    <property type="component" value="Chromosome"/>
</dbReference>
<keyword evidence="4" id="KW-0808">Transferase</keyword>
<feature type="domain" description="Ketosynthase family 3 (KS3)" evidence="6">
    <location>
        <begin position="11"/>
        <end position="432"/>
    </location>
</feature>
<dbReference type="InterPro" id="IPR016039">
    <property type="entry name" value="Thiolase-like"/>
</dbReference>
<dbReference type="InterPro" id="IPR036736">
    <property type="entry name" value="ACP-like_sf"/>
</dbReference>
<dbReference type="SMART" id="SM00822">
    <property type="entry name" value="PKS_KR"/>
    <property type="match status" value="1"/>
</dbReference>
<dbReference type="GO" id="GO:0004315">
    <property type="term" value="F:3-oxoacyl-[acyl-carrier-protein] synthase activity"/>
    <property type="evidence" value="ECO:0007669"/>
    <property type="project" value="InterPro"/>
</dbReference>
<accession>A0A1V0UY97</accession>
<dbReference type="InterPro" id="IPR049490">
    <property type="entry name" value="C883_1060-like_KR_N"/>
</dbReference>
<dbReference type="Gene3D" id="3.40.366.10">
    <property type="entry name" value="Malonyl-Coenzyme A Acyl Carrier Protein, domain 2"/>
    <property type="match status" value="2"/>
</dbReference>
<dbReference type="EMBL" id="CP020557">
    <property type="protein sequence ID" value="ARF70172.1"/>
    <property type="molecule type" value="Genomic_DNA"/>
</dbReference>
<dbReference type="Gene3D" id="3.30.70.3290">
    <property type="match status" value="1"/>
</dbReference>
<name>A0A1V0UY97_9BACL</name>
<dbReference type="PANTHER" id="PTHR43775:SF51">
    <property type="entry name" value="INACTIVE PHENOLPHTHIOCEROL SYNTHESIS POLYKETIDE SYNTHASE TYPE I PKS1-RELATED"/>
    <property type="match status" value="1"/>
</dbReference>
<dbReference type="InterPro" id="IPR057326">
    <property type="entry name" value="KR_dom"/>
</dbReference>
<dbReference type="Gene3D" id="3.40.50.720">
    <property type="entry name" value="NAD(P)-binding Rossmann-like Domain"/>
    <property type="match status" value="1"/>
</dbReference>
<dbReference type="SUPFAM" id="SSF53901">
    <property type="entry name" value="Thiolase-like"/>
    <property type="match status" value="1"/>
</dbReference>
<dbReference type="InterPro" id="IPR023213">
    <property type="entry name" value="CAT-like_dom_sf"/>
</dbReference>
<dbReference type="InterPro" id="IPR001242">
    <property type="entry name" value="Condensation_dom"/>
</dbReference>
<evidence type="ECO:0000256" key="2">
    <source>
        <dbReference type="ARBA" id="ARBA00022450"/>
    </source>
</evidence>
<keyword evidence="2" id="KW-0596">Phosphopantetheine</keyword>
<comment type="cofactor">
    <cofactor evidence="1">
        <name>pantetheine 4'-phosphate</name>
        <dbReference type="ChEBI" id="CHEBI:47942"/>
    </cofactor>
</comment>
<dbReference type="InterPro" id="IPR050091">
    <property type="entry name" value="PKS_NRPS_Biosynth_Enz"/>
</dbReference>
<dbReference type="InterPro" id="IPR013968">
    <property type="entry name" value="PKS_KR"/>
</dbReference>
<dbReference type="InterPro" id="IPR020841">
    <property type="entry name" value="PKS_Beta-ketoAc_synthase_dom"/>
</dbReference>
<dbReference type="GO" id="GO:0006633">
    <property type="term" value="P:fatty acid biosynthetic process"/>
    <property type="evidence" value="ECO:0007669"/>
    <property type="project" value="InterPro"/>
</dbReference>
<feature type="domain" description="Carrier" evidence="5">
    <location>
        <begin position="1331"/>
        <end position="1406"/>
    </location>
</feature>
<gene>
    <name evidence="7" type="ORF">B7C51_23515</name>
</gene>
<evidence type="ECO:0000313" key="8">
    <source>
        <dbReference type="Proteomes" id="UP000192727"/>
    </source>
</evidence>
<dbReference type="Pfam" id="PF00109">
    <property type="entry name" value="ketoacyl-synt"/>
    <property type="match status" value="1"/>
</dbReference>
<dbReference type="SUPFAM" id="SSF47336">
    <property type="entry name" value="ACP-like"/>
    <property type="match status" value="1"/>
</dbReference>
<protein>
    <submittedName>
        <fullName evidence="7">Uncharacterized protein</fullName>
    </submittedName>
</protein>
<dbReference type="InterPro" id="IPR001227">
    <property type="entry name" value="Ac_transferase_dom_sf"/>
</dbReference>
<dbReference type="InterPro" id="IPR016035">
    <property type="entry name" value="Acyl_Trfase/lysoPLipase"/>
</dbReference>
<dbReference type="PROSITE" id="PS00606">
    <property type="entry name" value="KS3_1"/>
    <property type="match status" value="1"/>
</dbReference>
<dbReference type="Pfam" id="PF21394">
    <property type="entry name" value="Beta-ketacyl_N"/>
    <property type="match status" value="1"/>
</dbReference>
<evidence type="ECO:0000259" key="5">
    <source>
        <dbReference type="PROSITE" id="PS50075"/>
    </source>
</evidence>
<dbReference type="Pfam" id="PF02801">
    <property type="entry name" value="Ketoacyl-synt_C"/>
    <property type="match status" value="1"/>
</dbReference>
<dbReference type="RefSeq" id="WP_083041397.1">
    <property type="nucleotide sequence ID" value="NZ_CP020557.1"/>
</dbReference>
<sequence>MSMQQNDNQNGLEVAVIGMSCRFPGARNVLEFWENLKNGKDCISFFTDEQLRQSGIEKELIDNPDYVRAKGIIGDAEMFEPSFFGYTPTEAALMDPQIRVFHECVWTALEDAGYDPKTYLRPIGLYAGSSNNIAWNARTLLSDMEIDEFSKSMLSDKDLIAQLVAYKLNLTGPVYTVQAACATSLAAIHLACQSLIGGECDMALAGGVSITVPEQQGYLYYENMHESPDGRNRAFDADARGTVFSNGAGVAVLKMLEDAIADGDHIYAVIKGSAVTNDGSRKTGFTAPSPQGQAEVIKAALKVADVEPESIGYLEAHGTATPIGDPIEIEALKMAFQSKDKGFCQIGSVKTNIGHLDAAAGIAGFIKTVLTLKNRQIPPSLHYNEANPRIDFENSPFRVARHLHSWNREIPFRAGVSSFGIGGTNSHIILEEPPKWYGMNPEKKEAADSPELILLSAKTEPSLELMKENLTAHLSEHPDTHLADAAFTLQTGRRYFPYRSYFIGTNSHDAAEAMKPGSRRIRSNKSGDEVPSVIFIFSVPNEPFGYIKLGFDFYQEEKRFRIRMDECFEILNRVYGQDLKSIMYSGNSDLKAGYQEGYEDSLKFSISYSFASLLIEWGIEPAAAMGDRIGGIICACLSGTLTLEQGLRLVKANEDIPGTPKELTGTLSLPVPIPYTRMGDDKHQSAMLAKKDKAIFIELGANGDLTDIAHHYFSDRPEKVMIHPVRNDNEPLSYSKYAIQVLGECWLHGIVPKWDRFYQNKKRFRVPLPGYSFNRQLYTIEDASYPRLKNSLLCQPISKNPKISEWFYIPEWESCFLLSQKNTRQEDGLWLFFIDETGLGQQVADRMKQEGHEVITVRQGREFDKKGTGSYQIDPGVYDNYISLIDDALSTGKTLKNIVHMWSISAGLDTRLDKKIVEDAQVSGFYSLIHLAGALRKQNIPGQIHIDVVANNSMDVTKNEVLRPEKATILGLCKVIPQEFQHISCRYMDIEFTEDRVSSRHSAQLMNEIRSEAAEPVVAYRGNNRWVQTFKPILLDEPIREILPLKEEGVYLITGGLGRVGYALAEYLAREWKAKLVLTGNSPIPDKEEWQRWLECHEEQEPTSDKIRKLQQLEQAGASILACRANVADEEQMRAVFSKAEKQFGKVDGIIHAAGAKDDGLGLMENGDKEACEKQFIPKIYGLMVLADILREKETDFCLLTSSVASVLGGLGHGAYSAANIFMDMFTKKVQQESNIPWISVNWDSWRIFEEETIESIGTEVVQLAMTPEEGIQVLERVLHAKEIGQIVISTSDLQGRIDRWIKMETFREEGKGLQETSRLPEGINNKEELGTREQVEDSLIRIWQQVLGSPDISTAANFFELGGDSLKAVTILSILRKKYNLTIPLAEFIKAASIQHLSDYILGQKKETTVPIPLAEKRDYYPLSSAQRRIFTLERIRDMGTSYNIPYAFILDGTVDKDKIERAFQALVQRHESLRTSFDYRNGEPVQIIHESVQFQIHYEEHQIQKAEEIIERYICPFDLGTAPLFRVMLVKQSEHKHLLLIDIHHLVTDGTSIGLMTKEFLDLYQGVGIPNQRLQYKDYAVWHNKLLESGKMQKQKEYWLDKFAGEIPVLNIPMDYERSFMQSFEGNSVSFSIDPETTDKLRTLAKEEDVSLYMLTFALFNALLYKISGQQDIIVGTVASGRTHEDLDKMLGMFINTLALRTFPAGSKIFIEYLREVKKTVLDAFDNQDFQFDQLVEELNPQVDPGRNPIFDILFEWQNIDSEDLTLKDIRITKVPFEHKISQFDISFIGWEASDQLVFEIMYRTQLFRKESIGKFITFFKEITQQIIESRNIALKKIEISHDLVAAQSRKERIEFDF</sequence>
<dbReference type="SUPFAM" id="SSF52777">
    <property type="entry name" value="CoA-dependent acyltransferases"/>
    <property type="match status" value="2"/>
</dbReference>
<keyword evidence="3" id="KW-0597">Phosphoprotein</keyword>
<dbReference type="CDD" id="cd00833">
    <property type="entry name" value="PKS"/>
    <property type="match status" value="1"/>
</dbReference>
<dbReference type="SMART" id="SM00825">
    <property type="entry name" value="PKS_KS"/>
    <property type="match status" value="1"/>
</dbReference>
<organism evidence="7 8">
    <name type="scientific">Paenibacillus larvae subsp. pulvifaciens</name>
    <dbReference type="NCBI Taxonomy" id="1477"/>
    <lineage>
        <taxon>Bacteria</taxon>
        <taxon>Bacillati</taxon>
        <taxon>Bacillota</taxon>
        <taxon>Bacilli</taxon>
        <taxon>Bacillales</taxon>
        <taxon>Paenibacillaceae</taxon>
        <taxon>Paenibacillus</taxon>
    </lineage>
</organism>
<dbReference type="InterPro" id="IPR036291">
    <property type="entry name" value="NAD(P)-bd_dom_sf"/>
</dbReference>
<dbReference type="GO" id="GO:0004312">
    <property type="term" value="F:fatty acid synthase activity"/>
    <property type="evidence" value="ECO:0007669"/>
    <property type="project" value="TreeGrafter"/>
</dbReference>
<dbReference type="CDD" id="cd08953">
    <property type="entry name" value="KR_2_SDR_x"/>
    <property type="match status" value="1"/>
</dbReference>
<dbReference type="Pfam" id="PF00550">
    <property type="entry name" value="PP-binding"/>
    <property type="match status" value="1"/>
</dbReference>
<dbReference type="InterPro" id="IPR014030">
    <property type="entry name" value="Ketoacyl_synth_N"/>
</dbReference>
<dbReference type="PROSITE" id="PS52004">
    <property type="entry name" value="KS3_2"/>
    <property type="match status" value="1"/>
</dbReference>
<dbReference type="GO" id="GO:0031177">
    <property type="term" value="F:phosphopantetheine binding"/>
    <property type="evidence" value="ECO:0007669"/>
    <property type="project" value="InterPro"/>
</dbReference>
<dbReference type="PROSITE" id="PS00012">
    <property type="entry name" value="PHOSPHOPANTETHEINE"/>
    <property type="match status" value="1"/>
</dbReference>
<dbReference type="Gene3D" id="3.30.559.10">
    <property type="entry name" value="Chloramphenicol acetyltransferase-like domain"/>
    <property type="match status" value="1"/>
</dbReference>
<evidence type="ECO:0000256" key="1">
    <source>
        <dbReference type="ARBA" id="ARBA00001957"/>
    </source>
</evidence>
<dbReference type="Pfam" id="PF16197">
    <property type="entry name" value="KAsynt_C_assoc"/>
    <property type="match status" value="1"/>
</dbReference>
<evidence type="ECO:0000259" key="6">
    <source>
        <dbReference type="PROSITE" id="PS52004"/>
    </source>
</evidence>
<dbReference type="Gene3D" id="1.10.1240.100">
    <property type="match status" value="1"/>
</dbReference>
<dbReference type="InterPro" id="IPR006162">
    <property type="entry name" value="Ppantetheine_attach_site"/>
</dbReference>
<dbReference type="CDD" id="cd19531">
    <property type="entry name" value="LCL_NRPS-like"/>
    <property type="match status" value="1"/>
</dbReference>
<evidence type="ECO:0000256" key="4">
    <source>
        <dbReference type="ARBA" id="ARBA00022679"/>
    </source>
</evidence>
<dbReference type="InterPro" id="IPR032821">
    <property type="entry name" value="PKS_assoc"/>
</dbReference>
<dbReference type="Gene3D" id="3.40.47.10">
    <property type="match status" value="1"/>
</dbReference>
<dbReference type="InterPro" id="IPR020806">
    <property type="entry name" value="PKS_PP-bd"/>
</dbReference>
<dbReference type="InterPro" id="IPR014031">
    <property type="entry name" value="Ketoacyl_synth_C"/>
</dbReference>